<accession>A0A1B6FL56</accession>
<protein>
    <submittedName>
        <fullName evidence="1">Uncharacterized protein</fullName>
    </submittedName>
</protein>
<name>A0A1B6FL56_9HEMI</name>
<gene>
    <name evidence="1" type="ORF">g.3736</name>
</gene>
<dbReference type="EMBL" id="GECZ01018860">
    <property type="protein sequence ID" value="JAS50909.1"/>
    <property type="molecule type" value="Transcribed_RNA"/>
</dbReference>
<feature type="non-terminal residue" evidence="1">
    <location>
        <position position="1"/>
    </location>
</feature>
<reference evidence="1" key="1">
    <citation type="submission" date="2015-11" db="EMBL/GenBank/DDBJ databases">
        <title>De novo transcriptome assembly of four potential Pierce s Disease insect vectors from Arizona vineyards.</title>
        <authorList>
            <person name="Tassone E.E."/>
        </authorList>
    </citation>
    <scope>NUCLEOTIDE SEQUENCE</scope>
</reference>
<proteinExistence type="predicted"/>
<evidence type="ECO:0000313" key="1">
    <source>
        <dbReference type="EMBL" id="JAS50909.1"/>
    </source>
</evidence>
<dbReference type="AlphaFoldDB" id="A0A1B6FL56"/>
<sequence>TPAHQYTWRSINTVLPSLSSTADWVKMPYWMLIFVAMIVAEEEAKAESDPVEERLQTLVEALRENKPNIHKKECGSVVSSISSDVKIMSEHIEQCKITPDPEMKQACDQMTSTWPKILDFYIDVVSNSCKSD</sequence>
<organism evidence="1">
    <name type="scientific">Cuerna arida</name>
    <dbReference type="NCBI Taxonomy" id="1464854"/>
    <lineage>
        <taxon>Eukaryota</taxon>
        <taxon>Metazoa</taxon>
        <taxon>Ecdysozoa</taxon>
        <taxon>Arthropoda</taxon>
        <taxon>Hexapoda</taxon>
        <taxon>Insecta</taxon>
        <taxon>Pterygota</taxon>
        <taxon>Neoptera</taxon>
        <taxon>Paraneoptera</taxon>
        <taxon>Hemiptera</taxon>
        <taxon>Auchenorrhyncha</taxon>
        <taxon>Membracoidea</taxon>
        <taxon>Cicadellidae</taxon>
        <taxon>Cicadellinae</taxon>
        <taxon>Proconiini</taxon>
        <taxon>Cuerna</taxon>
    </lineage>
</organism>